<gene>
    <name evidence="2" type="ORF">SAMN05421773_102106</name>
</gene>
<feature type="compositionally biased region" description="Low complexity" evidence="1">
    <location>
        <begin position="87"/>
        <end position="98"/>
    </location>
</feature>
<feature type="region of interest" description="Disordered" evidence="1">
    <location>
        <begin position="74"/>
        <end position="98"/>
    </location>
</feature>
<name>A0A1I1GYY6_9ACTN</name>
<dbReference type="AlphaFoldDB" id="A0A1I1GYY6"/>
<protein>
    <submittedName>
        <fullName evidence="2">Uncharacterized protein</fullName>
    </submittedName>
</protein>
<proteinExistence type="predicted"/>
<dbReference type="STRING" id="910347.SAMN05421773_102106"/>
<sequence>MALEVFDEARVVAEPCSVQEACGCAELRPPAVREDTAWWSNVMEQEAVAVEHMDGTATAQAEDAFRLVYAEAFAEPPHNETPETGLSPSATPSTRPARPAPISVLAALSAVYLGGV</sequence>
<reference evidence="2 3" key="1">
    <citation type="submission" date="2016-10" db="EMBL/GenBank/DDBJ databases">
        <authorList>
            <person name="de Groot N.N."/>
        </authorList>
    </citation>
    <scope>NUCLEOTIDE SEQUENCE [LARGE SCALE GENOMIC DNA]</scope>
    <source>
        <strain evidence="2 3">CGMCC 4.5739</strain>
    </source>
</reference>
<dbReference type="RefSeq" id="WP_245833840.1">
    <property type="nucleotide sequence ID" value="NZ_FOLM01000002.1"/>
</dbReference>
<keyword evidence="3" id="KW-1185">Reference proteome</keyword>
<accession>A0A1I1GYY6</accession>
<dbReference type="Proteomes" id="UP000199207">
    <property type="component" value="Unassembled WGS sequence"/>
</dbReference>
<dbReference type="EMBL" id="FOLM01000002">
    <property type="protein sequence ID" value="SFC14160.1"/>
    <property type="molecule type" value="Genomic_DNA"/>
</dbReference>
<evidence type="ECO:0000313" key="3">
    <source>
        <dbReference type="Proteomes" id="UP000199207"/>
    </source>
</evidence>
<evidence type="ECO:0000256" key="1">
    <source>
        <dbReference type="SAM" id="MobiDB-lite"/>
    </source>
</evidence>
<evidence type="ECO:0000313" key="2">
    <source>
        <dbReference type="EMBL" id="SFC14160.1"/>
    </source>
</evidence>
<organism evidence="2 3">
    <name type="scientific">Streptomyces aidingensis</name>
    <dbReference type="NCBI Taxonomy" id="910347"/>
    <lineage>
        <taxon>Bacteria</taxon>
        <taxon>Bacillati</taxon>
        <taxon>Actinomycetota</taxon>
        <taxon>Actinomycetes</taxon>
        <taxon>Kitasatosporales</taxon>
        <taxon>Streptomycetaceae</taxon>
        <taxon>Streptomyces</taxon>
    </lineage>
</organism>